<evidence type="ECO:0000313" key="9">
    <source>
        <dbReference type="Proteomes" id="UP000053748"/>
    </source>
</evidence>
<protein>
    <recommendedName>
        <fullName evidence="10">Polysaccharide biosynthesis protein</fullName>
    </recommendedName>
</protein>
<evidence type="ECO:0000256" key="5">
    <source>
        <dbReference type="ARBA" id="ARBA00022989"/>
    </source>
</evidence>
<keyword evidence="9" id="KW-1185">Reference proteome</keyword>
<name>A0A2J9V063_VIBMI</name>
<dbReference type="GO" id="GO:0005886">
    <property type="term" value="C:plasma membrane"/>
    <property type="evidence" value="ECO:0007669"/>
    <property type="project" value="UniProtKB-SubCell"/>
</dbReference>
<feature type="transmembrane region" description="Helical" evidence="7">
    <location>
        <begin position="93"/>
        <end position="117"/>
    </location>
</feature>
<feature type="transmembrane region" description="Helical" evidence="7">
    <location>
        <begin position="232"/>
        <end position="250"/>
    </location>
</feature>
<evidence type="ECO:0000256" key="4">
    <source>
        <dbReference type="ARBA" id="ARBA00022692"/>
    </source>
</evidence>
<reference evidence="8" key="1">
    <citation type="submission" date="2017-12" db="EMBL/GenBank/DDBJ databases">
        <title>FDA dAtabase for Regulatory Grade micrObial Sequences (FDA-ARGOS): Supporting development and validation of Infectious Disease Dx tests.</title>
        <authorList>
            <person name="Hoffmann M."/>
            <person name="Allard M."/>
            <person name="Evans P."/>
            <person name="Brown E."/>
            <person name="Tallon L.J."/>
            <person name="Sadzewicz L."/>
            <person name="Sengamalay N."/>
            <person name="Ott S."/>
            <person name="Godinez A."/>
            <person name="Nagaraj S."/>
            <person name="Vavikolanu K."/>
            <person name="Aluvathingal J."/>
            <person name="Nadendla S."/>
            <person name="Hobson J."/>
            <person name="Sichtig H."/>
        </authorList>
    </citation>
    <scope>NUCLEOTIDE SEQUENCE [LARGE SCALE GENOMIC DNA]</scope>
    <source>
        <strain evidence="8">FDAARGOS_113</strain>
    </source>
</reference>
<keyword evidence="4 7" id="KW-0812">Transmembrane</keyword>
<organism evidence="8 9">
    <name type="scientific">Vibrio mimicus</name>
    <dbReference type="NCBI Taxonomy" id="674"/>
    <lineage>
        <taxon>Bacteria</taxon>
        <taxon>Pseudomonadati</taxon>
        <taxon>Pseudomonadota</taxon>
        <taxon>Gammaproteobacteria</taxon>
        <taxon>Vibrionales</taxon>
        <taxon>Vibrionaceae</taxon>
        <taxon>Vibrio</taxon>
    </lineage>
</organism>
<sequence length="435" mass="49397">MTKTTGLSISLYSALANGIKLLSGPITLLFISKNLNSEQIGFYYTFFSLVAMQQLAELGLGHTLRQFIAHAYRIENGTWISESKAKIKGYVSFGFKWFTVVALFLILVVAPAGWFYYSDYTGTVNWLSPWLMLIVVSALVTLLIPIQILLDATQNQKRVYQAQSVSALVNSISIWMLISLGAGLYTIPLALFVSNTVLYVLLSPHVRLFYQVLCDVKVSDNLPSIFKELWPLLSRVSIVWAVGFLFWNGINLISFKIYDADFAGKVIFTIALARAGFGLAESFFSSQKTVISYKIAQGHIQQVQQYARKYQLIALFILVLEYSVFCILTQVWPSFFLVQKVVGLEYSISIFIFFILNLFLIVQNDFIRCFKVEPFVLVSIFKGIFVPLLFYLGNKFDFKMYLYPSVFVMVISILWSGFIARVIIVNENLNIKNPI</sequence>
<comment type="subcellular location">
    <subcellularLocation>
        <location evidence="1">Cell membrane</location>
        <topology evidence="1">Multi-pass membrane protein</topology>
    </subcellularLocation>
</comment>
<dbReference type="RefSeq" id="WP_000169440.1">
    <property type="nucleotide sequence ID" value="NZ_CAWMSS010000001.1"/>
</dbReference>
<accession>A0A2J9V063</accession>
<dbReference type="PANTHER" id="PTHR30250:SF10">
    <property type="entry name" value="LIPOPOLYSACCHARIDE BIOSYNTHESIS PROTEIN WZXC"/>
    <property type="match status" value="1"/>
</dbReference>
<keyword evidence="6 7" id="KW-0472">Membrane</keyword>
<dbReference type="EMBL" id="LOSJ02000002">
    <property type="protein sequence ID" value="PNM57179.1"/>
    <property type="molecule type" value="Genomic_DNA"/>
</dbReference>
<evidence type="ECO:0000256" key="1">
    <source>
        <dbReference type="ARBA" id="ARBA00004651"/>
    </source>
</evidence>
<comment type="similarity">
    <text evidence="2">Belongs to the polysaccharide synthase family.</text>
</comment>
<proteinExistence type="inferred from homology"/>
<evidence type="ECO:0000256" key="2">
    <source>
        <dbReference type="ARBA" id="ARBA00007430"/>
    </source>
</evidence>
<evidence type="ECO:0000256" key="6">
    <source>
        <dbReference type="ARBA" id="ARBA00023136"/>
    </source>
</evidence>
<feature type="transmembrane region" description="Helical" evidence="7">
    <location>
        <begin position="40"/>
        <end position="60"/>
    </location>
</feature>
<feature type="transmembrane region" description="Helical" evidence="7">
    <location>
        <begin position="344"/>
        <end position="362"/>
    </location>
</feature>
<evidence type="ECO:0000256" key="3">
    <source>
        <dbReference type="ARBA" id="ARBA00022475"/>
    </source>
</evidence>
<dbReference type="OrthoDB" id="8562875at2"/>
<feature type="transmembrane region" description="Helical" evidence="7">
    <location>
        <begin position="312"/>
        <end position="332"/>
    </location>
</feature>
<evidence type="ECO:0000313" key="8">
    <source>
        <dbReference type="EMBL" id="PNM57179.1"/>
    </source>
</evidence>
<evidence type="ECO:0000256" key="7">
    <source>
        <dbReference type="SAM" id="Phobius"/>
    </source>
</evidence>
<dbReference type="PANTHER" id="PTHR30250">
    <property type="entry name" value="PST FAMILY PREDICTED COLANIC ACID TRANSPORTER"/>
    <property type="match status" value="1"/>
</dbReference>
<dbReference type="AlphaFoldDB" id="A0A2J9V063"/>
<evidence type="ECO:0008006" key="10">
    <source>
        <dbReference type="Google" id="ProtNLM"/>
    </source>
</evidence>
<dbReference type="InterPro" id="IPR050833">
    <property type="entry name" value="Poly_Biosynth_Transport"/>
</dbReference>
<comment type="caution">
    <text evidence="8">The sequence shown here is derived from an EMBL/GenBank/DDBJ whole genome shotgun (WGS) entry which is preliminary data.</text>
</comment>
<keyword evidence="3" id="KW-1003">Cell membrane</keyword>
<feature type="transmembrane region" description="Helical" evidence="7">
    <location>
        <begin position="374"/>
        <end position="394"/>
    </location>
</feature>
<feature type="transmembrane region" description="Helical" evidence="7">
    <location>
        <begin position="400"/>
        <end position="424"/>
    </location>
</feature>
<gene>
    <name evidence="8" type="ORF">AL544_014425</name>
</gene>
<feature type="transmembrane region" description="Helical" evidence="7">
    <location>
        <begin position="129"/>
        <end position="150"/>
    </location>
</feature>
<dbReference type="Proteomes" id="UP000053748">
    <property type="component" value="Unassembled WGS sequence"/>
</dbReference>
<keyword evidence="5 7" id="KW-1133">Transmembrane helix</keyword>